<accession>A0A382E2H0</accession>
<dbReference type="Pfam" id="PF08734">
    <property type="entry name" value="GYD"/>
    <property type="match status" value="1"/>
</dbReference>
<protein>
    <recommendedName>
        <fullName evidence="2">GYD domain-containing protein</fullName>
    </recommendedName>
</protein>
<reference evidence="1" key="1">
    <citation type="submission" date="2018-05" db="EMBL/GenBank/DDBJ databases">
        <authorList>
            <person name="Lanie J.A."/>
            <person name="Ng W.-L."/>
            <person name="Kazmierczak K.M."/>
            <person name="Andrzejewski T.M."/>
            <person name="Davidsen T.M."/>
            <person name="Wayne K.J."/>
            <person name="Tettelin H."/>
            <person name="Glass J.I."/>
            <person name="Rusch D."/>
            <person name="Podicherti R."/>
            <person name="Tsui H.-C.T."/>
            <person name="Winkler M.E."/>
        </authorList>
    </citation>
    <scope>NUCLEOTIDE SEQUENCE</scope>
</reference>
<name>A0A382E2H0_9ZZZZ</name>
<proteinExistence type="predicted"/>
<dbReference type="EMBL" id="UINC01042271">
    <property type="protein sequence ID" value="SVB44665.1"/>
    <property type="molecule type" value="Genomic_DNA"/>
</dbReference>
<evidence type="ECO:0008006" key="2">
    <source>
        <dbReference type="Google" id="ProtNLM"/>
    </source>
</evidence>
<evidence type="ECO:0000313" key="1">
    <source>
        <dbReference type="EMBL" id="SVB44665.1"/>
    </source>
</evidence>
<sequence length="108" mass="11019">MPHYLIQGSYTAEGCQGLIAEGATVRLEEASSLITALGGTMESLYYVWGTDDVIGVCEMPDDASAAAASLAVSSSGKVGVRVTPLIPAGDIDAAAAKAREVSYRPPGT</sequence>
<organism evidence="1">
    <name type="scientific">marine metagenome</name>
    <dbReference type="NCBI Taxonomy" id="408172"/>
    <lineage>
        <taxon>unclassified sequences</taxon>
        <taxon>metagenomes</taxon>
        <taxon>ecological metagenomes</taxon>
    </lineage>
</organism>
<dbReference type="AlphaFoldDB" id="A0A382E2H0"/>
<dbReference type="InterPro" id="IPR014845">
    <property type="entry name" value="GYD/TTHA1554"/>
</dbReference>
<gene>
    <name evidence="1" type="ORF">METZ01_LOCUS197519</name>
</gene>